<reference evidence="4" key="1">
    <citation type="submission" date="2021-01" db="EMBL/GenBank/DDBJ databases">
        <authorList>
            <person name="Eckstrom K.M.E."/>
        </authorList>
    </citation>
    <scope>NUCLEOTIDE SEQUENCE</scope>
    <source>
        <strain evidence="4">UVCC 0001</strain>
    </source>
</reference>
<organism evidence="4 5">
    <name type="scientific">Prototheca wickerhamii</name>
    <dbReference type="NCBI Taxonomy" id="3111"/>
    <lineage>
        <taxon>Eukaryota</taxon>
        <taxon>Viridiplantae</taxon>
        <taxon>Chlorophyta</taxon>
        <taxon>core chlorophytes</taxon>
        <taxon>Trebouxiophyceae</taxon>
        <taxon>Chlorellales</taxon>
        <taxon>Chlorellaceae</taxon>
        <taxon>Prototheca</taxon>
    </lineage>
</organism>
<dbReference type="PANTHER" id="PTHR48106">
    <property type="entry name" value="QUINONE OXIDOREDUCTASE PIG3-RELATED"/>
    <property type="match status" value="1"/>
</dbReference>
<evidence type="ECO:0000313" key="5">
    <source>
        <dbReference type="Proteomes" id="UP001255856"/>
    </source>
</evidence>
<dbReference type="SUPFAM" id="SSF50129">
    <property type="entry name" value="GroES-like"/>
    <property type="match status" value="1"/>
</dbReference>
<dbReference type="GO" id="GO:0016651">
    <property type="term" value="F:oxidoreductase activity, acting on NAD(P)H"/>
    <property type="evidence" value="ECO:0007669"/>
    <property type="project" value="TreeGrafter"/>
</dbReference>
<evidence type="ECO:0000313" key="4">
    <source>
        <dbReference type="EMBL" id="KAK2077349.1"/>
    </source>
</evidence>
<dbReference type="Gene3D" id="3.90.180.10">
    <property type="entry name" value="Medium-chain alcohol dehydrogenases, catalytic domain"/>
    <property type="match status" value="1"/>
</dbReference>
<evidence type="ECO:0000256" key="2">
    <source>
        <dbReference type="ARBA" id="ARBA00023002"/>
    </source>
</evidence>
<keyword evidence="5" id="KW-1185">Reference proteome</keyword>
<dbReference type="InterPro" id="IPR036291">
    <property type="entry name" value="NAD(P)-bd_dom_sf"/>
</dbReference>
<dbReference type="Gene3D" id="3.40.50.720">
    <property type="entry name" value="NAD(P)-binding Rossmann-like Domain"/>
    <property type="match status" value="1"/>
</dbReference>
<dbReference type="Pfam" id="PF08240">
    <property type="entry name" value="ADH_N"/>
    <property type="match status" value="1"/>
</dbReference>
<dbReference type="AlphaFoldDB" id="A0AAD9IHQ5"/>
<feature type="domain" description="Enoyl reductase (ER)" evidence="3">
    <location>
        <begin position="18"/>
        <end position="338"/>
    </location>
</feature>
<dbReference type="PANTHER" id="PTHR48106:SF2">
    <property type="entry name" value="ZN2+-BINDING DEHYDROGENASE"/>
    <property type="match status" value="1"/>
</dbReference>
<dbReference type="InterPro" id="IPR011032">
    <property type="entry name" value="GroES-like_sf"/>
</dbReference>
<dbReference type="GO" id="GO:0070402">
    <property type="term" value="F:NADPH binding"/>
    <property type="evidence" value="ECO:0007669"/>
    <property type="project" value="TreeGrafter"/>
</dbReference>
<dbReference type="InterPro" id="IPR020843">
    <property type="entry name" value="ER"/>
</dbReference>
<keyword evidence="1" id="KW-0521">NADP</keyword>
<comment type="caution">
    <text evidence="4">The sequence shown here is derived from an EMBL/GenBank/DDBJ whole genome shotgun (WGS) entry which is preliminary data.</text>
</comment>
<evidence type="ECO:0000259" key="3">
    <source>
        <dbReference type="SMART" id="SM00829"/>
    </source>
</evidence>
<dbReference type="InterPro" id="IPR013154">
    <property type="entry name" value="ADH-like_N"/>
</dbReference>
<dbReference type="Proteomes" id="UP001255856">
    <property type="component" value="Unassembled WGS sequence"/>
</dbReference>
<name>A0AAD9IHQ5_PROWI</name>
<sequence length="340" mass="36184">MATNKSIVVEKYELENPAAGIKVVDRELPEPAEGEVRVKITLRPIDPADVFSLMGVYPGFAPSSLPAVPGLDGVGVVDKNGSGASKFKPGTRVVAAPWPSKSGNGSWQQYVTIPESSLIPVPDALNDVVASQFLVNPVTAYGFFDVLESEGLLKTGWIVNQAAGSALGRMVITLAKSRGVRTINLVRRRALAEELTALGGDEVLVTTEDDLEARIKEITGGQGADALFECVGGDIGPVVRGLRNGGVVFLYGAMGGLDFSAPIPDILFRDVSVRGFWLSIWLDAASPEKIRDAVGKILQYLVDGTLHAETEGIRFPLDKIAEALGAHVKEGRRQKVLLEG</sequence>
<dbReference type="SMART" id="SM00829">
    <property type="entry name" value="PKS_ER"/>
    <property type="match status" value="1"/>
</dbReference>
<gene>
    <name evidence="4" type="ORF">QBZ16_004983</name>
</gene>
<dbReference type="InterPro" id="IPR013149">
    <property type="entry name" value="ADH-like_C"/>
</dbReference>
<dbReference type="SUPFAM" id="SSF51735">
    <property type="entry name" value="NAD(P)-binding Rossmann-fold domains"/>
    <property type="match status" value="1"/>
</dbReference>
<accession>A0AAD9IHQ5</accession>
<dbReference type="Pfam" id="PF00107">
    <property type="entry name" value="ADH_zinc_N"/>
    <property type="match status" value="1"/>
</dbReference>
<dbReference type="CDD" id="cd05282">
    <property type="entry name" value="ETR_like"/>
    <property type="match status" value="1"/>
</dbReference>
<evidence type="ECO:0000256" key="1">
    <source>
        <dbReference type="ARBA" id="ARBA00022857"/>
    </source>
</evidence>
<protein>
    <recommendedName>
        <fullName evidence="3">Enoyl reductase (ER) domain-containing protein</fullName>
    </recommendedName>
</protein>
<dbReference type="EMBL" id="JASFZW010000007">
    <property type="protein sequence ID" value="KAK2077349.1"/>
    <property type="molecule type" value="Genomic_DNA"/>
</dbReference>
<proteinExistence type="predicted"/>
<keyword evidence="2" id="KW-0560">Oxidoreductase</keyword>